<organism evidence="3 4">
    <name type="scientific">Rubrivirga marina</name>
    <dbReference type="NCBI Taxonomy" id="1196024"/>
    <lineage>
        <taxon>Bacteria</taxon>
        <taxon>Pseudomonadati</taxon>
        <taxon>Rhodothermota</taxon>
        <taxon>Rhodothermia</taxon>
        <taxon>Rhodothermales</taxon>
        <taxon>Rubricoccaceae</taxon>
        <taxon>Rubrivirga</taxon>
    </lineage>
</organism>
<feature type="compositionally biased region" description="Basic and acidic residues" evidence="1">
    <location>
        <begin position="126"/>
        <end position="140"/>
    </location>
</feature>
<evidence type="ECO:0000256" key="2">
    <source>
        <dbReference type="SAM" id="SignalP"/>
    </source>
</evidence>
<evidence type="ECO:0000256" key="1">
    <source>
        <dbReference type="SAM" id="MobiDB-lite"/>
    </source>
</evidence>
<dbReference type="OrthoDB" id="796754at2"/>
<dbReference type="EMBL" id="MQWD01000001">
    <property type="protein sequence ID" value="PAP78498.1"/>
    <property type="molecule type" value="Genomic_DNA"/>
</dbReference>
<protein>
    <submittedName>
        <fullName evidence="3">Uncharacterized protein</fullName>
    </submittedName>
</protein>
<feature type="signal peptide" evidence="2">
    <location>
        <begin position="1"/>
        <end position="41"/>
    </location>
</feature>
<feature type="compositionally biased region" description="Basic and acidic residues" evidence="1">
    <location>
        <begin position="74"/>
        <end position="111"/>
    </location>
</feature>
<feature type="region of interest" description="Disordered" evidence="1">
    <location>
        <begin position="74"/>
        <end position="140"/>
    </location>
</feature>
<keyword evidence="2" id="KW-0732">Signal</keyword>
<evidence type="ECO:0000313" key="3">
    <source>
        <dbReference type="EMBL" id="PAP78498.1"/>
    </source>
</evidence>
<dbReference type="AlphaFoldDB" id="A0A271J5B3"/>
<name>A0A271J5B3_9BACT</name>
<gene>
    <name evidence="3" type="ORF">BSZ37_19750</name>
</gene>
<feature type="chain" id="PRO_5012628377" evidence="2">
    <location>
        <begin position="42"/>
        <end position="140"/>
    </location>
</feature>
<accession>A0A271J5B3</accession>
<sequence>MPSSSRIRDTYARRKATLRRTLGTAALVLTGLLLLPSTASAQDRSTEDRIERRVESLRDALDLTDDQAAEVRALFETESLDRPPRGERGSGDREARRTARAERRAEIDRQLAEILTPEQMDAYQTWREENQPRRGRRGDG</sequence>
<evidence type="ECO:0000313" key="4">
    <source>
        <dbReference type="Proteomes" id="UP000216339"/>
    </source>
</evidence>
<proteinExistence type="predicted"/>
<reference evidence="3 4" key="1">
    <citation type="submission" date="2016-11" db="EMBL/GenBank/DDBJ databases">
        <title>Study of marine rhodopsin-containing bacteria.</title>
        <authorList>
            <person name="Yoshizawa S."/>
            <person name="Kumagai Y."/>
            <person name="Kogure K."/>
        </authorList>
    </citation>
    <scope>NUCLEOTIDE SEQUENCE [LARGE SCALE GENOMIC DNA]</scope>
    <source>
        <strain evidence="3 4">SAORIC-28</strain>
    </source>
</reference>
<dbReference type="Proteomes" id="UP000216339">
    <property type="component" value="Unassembled WGS sequence"/>
</dbReference>
<dbReference type="RefSeq" id="WP_095512176.1">
    <property type="nucleotide sequence ID" value="NZ_MQWD01000001.1"/>
</dbReference>
<keyword evidence="4" id="KW-1185">Reference proteome</keyword>
<comment type="caution">
    <text evidence="3">The sequence shown here is derived from an EMBL/GenBank/DDBJ whole genome shotgun (WGS) entry which is preliminary data.</text>
</comment>